<dbReference type="EMBL" id="JACRTD010000006">
    <property type="protein sequence ID" value="MBC8585799.1"/>
    <property type="molecule type" value="Genomic_DNA"/>
</dbReference>
<dbReference type="RefSeq" id="WP_262395513.1">
    <property type="nucleotide sequence ID" value="NZ_JACRTD010000006.1"/>
</dbReference>
<keyword evidence="2" id="KW-1185">Reference proteome</keyword>
<dbReference type="Proteomes" id="UP000623678">
    <property type="component" value="Unassembled WGS sequence"/>
</dbReference>
<dbReference type="GO" id="GO:0009424">
    <property type="term" value="C:bacterial-type flagellum hook"/>
    <property type="evidence" value="ECO:0007669"/>
    <property type="project" value="InterPro"/>
</dbReference>
<proteinExistence type="predicted"/>
<protein>
    <recommendedName>
        <fullName evidence="3">Flagellar hook-associated protein 1</fullName>
    </recommendedName>
</protein>
<evidence type="ECO:0000313" key="2">
    <source>
        <dbReference type="Proteomes" id="UP000623678"/>
    </source>
</evidence>
<organism evidence="1 2">
    <name type="scientific">Youxingia wuxianensis</name>
    <dbReference type="NCBI Taxonomy" id="2763678"/>
    <lineage>
        <taxon>Bacteria</taxon>
        <taxon>Bacillati</taxon>
        <taxon>Bacillota</taxon>
        <taxon>Clostridia</taxon>
        <taxon>Eubacteriales</taxon>
        <taxon>Oscillospiraceae</taxon>
        <taxon>Youxingia</taxon>
    </lineage>
</organism>
<accession>A0A926ESQ2</accession>
<dbReference type="InterPro" id="IPR002371">
    <property type="entry name" value="FlgK"/>
</dbReference>
<evidence type="ECO:0000313" key="1">
    <source>
        <dbReference type="EMBL" id="MBC8585799.1"/>
    </source>
</evidence>
<reference evidence="1" key="1">
    <citation type="submission" date="2020-08" db="EMBL/GenBank/DDBJ databases">
        <title>Genome public.</title>
        <authorList>
            <person name="Liu C."/>
            <person name="Sun Q."/>
        </authorList>
    </citation>
    <scope>NUCLEOTIDE SEQUENCE</scope>
    <source>
        <strain evidence="1">NSJ-64</strain>
    </source>
</reference>
<evidence type="ECO:0008006" key="3">
    <source>
        <dbReference type="Google" id="ProtNLM"/>
    </source>
</evidence>
<name>A0A926ESQ2_9FIRM</name>
<dbReference type="PANTHER" id="PTHR30033">
    <property type="entry name" value="FLAGELLAR HOOK-ASSOCIATED PROTEIN 1"/>
    <property type="match status" value="1"/>
</dbReference>
<dbReference type="AlphaFoldDB" id="A0A926ESQ2"/>
<dbReference type="GO" id="GO:0044780">
    <property type="term" value="P:bacterial-type flagellum assembly"/>
    <property type="evidence" value="ECO:0007669"/>
    <property type="project" value="InterPro"/>
</dbReference>
<gene>
    <name evidence="1" type="ORF">H8705_09395</name>
</gene>
<comment type="caution">
    <text evidence="1">The sequence shown here is derived from an EMBL/GenBank/DDBJ whole genome shotgun (WGS) entry which is preliminary data.</text>
</comment>
<dbReference type="PANTHER" id="PTHR30033:SF1">
    <property type="entry name" value="FLAGELLAR HOOK-ASSOCIATED PROTEIN 1"/>
    <property type="match status" value="1"/>
</dbReference>
<dbReference type="GO" id="GO:0005198">
    <property type="term" value="F:structural molecule activity"/>
    <property type="evidence" value="ECO:0007669"/>
    <property type="project" value="InterPro"/>
</dbReference>
<sequence length="177" mass="19707">MLRPTFLGFETAKRGLTAAQKGLDIAGQNLTNWDSVGYTRQRMTQVALAPDSYRSRFSSSKVGFAGQGVDVTGIGQTRDQFLDKRFRDESGDVGYYEQSSTILNDIQAALNEYNPKNDTGLRASLLSINDALQAFSTNAYSETHANIVATQIYFDCVEYVNQIWDELQHPMVQSGEK</sequence>